<dbReference type="Proteomes" id="UP000054977">
    <property type="component" value="Unassembled WGS sequence"/>
</dbReference>
<gene>
    <name evidence="1" type="ORF">AWB65_05886</name>
</gene>
<accession>A0A158J3Q9</accession>
<comment type="caution">
    <text evidence="1">The sequence shown here is derived from an EMBL/GenBank/DDBJ whole genome shotgun (WGS) entry which is preliminary data.</text>
</comment>
<keyword evidence="2" id="KW-1185">Reference proteome</keyword>
<evidence type="ECO:0000313" key="2">
    <source>
        <dbReference type="Proteomes" id="UP000054977"/>
    </source>
</evidence>
<reference evidence="1" key="1">
    <citation type="submission" date="2016-01" db="EMBL/GenBank/DDBJ databases">
        <authorList>
            <person name="Peeters C."/>
        </authorList>
    </citation>
    <scope>NUCLEOTIDE SEQUENCE [LARGE SCALE GENOMIC DNA]</scope>
    <source>
        <strain evidence="1">LMG 22934</strain>
    </source>
</reference>
<organism evidence="1 2">
    <name type="scientific">Caballeronia humi</name>
    <dbReference type="NCBI Taxonomy" id="326474"/>
    <lineage>
        <taxon>Bacteria</taxon>
        <taxon>Pseudomonadati</taxon>
        <taxon>Pseudomonadota</taxon>
        <taxon>Betaproteobacteria</taxon>
        <taxon>Burkholderiales</taxon>
        <taxon>Burkholderiaceae</taxon>
        <taxon>Caballeronia</taxon>
    </lineage>
</organism>
<name>A0A158J3Q9_9BURK</name>
<protein>
    <submittedName>
        <fullName evidence="1">Uncharacterized protein</fullName>
    </submittedName>
</protein>
<evidence type="ECO:0000313" key="1">
    <source>
        <dbReference type="EMBL" id="SAL63395.1"/>
    </source>
</evidence>
<proteinExistence type="predicted"/>
<sequence>MGRCRSARYRPASTRTSGQTFDLCCIPASSKVRGDGGRGLSFLRMPEPARELVAAQLEVQRGAPLSERSRPTFTPCVACLARVALLPVRQRPRTEDSVAYSYEPMSVSSPSPPWLASAEYIDRTIKTKVQTPLPFSYDTATPSARPTPNVNAAATRPISICRTAEKPALRPLKSEVNTPIAASASTLKPMH</sequence>
<dbReference type="EMBL" id="FCNW02000056">
    <property type="protein sequence ID" value="SAL63395.1"/>
    <property type="molecule type" value="Genomic_DNA"/>
</dbReference>
<dbReference type="AlphaFoldDB" id="A0A158J3Q9"/>